<accession>A0ABD6B6W7</accession>
<proteinExistence type="predicted"/>
<dbReference type="RefSeq" id="WP_379731087.1">
    <property type="nucleotide sequence ID" value="NZ_JBHSWZ010000051.1"/>
</dbReference>
<evidence type="ECO:0000313" key="2">
    <source>
        <dbReference type="Proteomes" id="UP001597111"/>
    </source>
</evidence>
<reference evidence="1 2" key="1">
    <citation type="journal article" date="2019" name="Int. J. Syst. Evol. Microbiol.">
        <title>The Global Catalogue of Microorganisms (GCM) 10K type strain sequencing project: providing services to taxonomists for standard genome sequencing and annotation.</title>
        <authorList>
            <consortium name="The Broad Institute Genomics Platform"/>
            <consortium name="The Broad Institute Genome Sequencing Center for Infectious Disease"/>
            <person name="Wu L."/>
            <person name="Ma J."/>
        </authorList>
    </citation>
    <scope>NUCLEOTIDE SEQUENCE [LARGE SCALE GENOMIC DNA]</scope>
    <source>
        <strain evidence="1 2">CGMCC 1.12285</strain>
    </source>
</reference>
<protein>
    <submittedName>
        <fullName evidence="1">DUF6517 family protein</fullName>
    </submittedName>
</protein>
<sequence length="200" mass="20685">MLRKLVGLAVVGTLLFAAVGGGWLVAGGPLQGEAAAPLTVDTATAAEHGFAEPRVETVQFQERLQVAGVEKAVDLSAYTMTTTNEETGAAVVTVSLPGWTVGGVSLNPVTYAPLKQAVNRVLPYLPMETPPVTWAGETTVDLGGENVTAGEYAVEGEAPRLVVARTTMGGDTVFAVGLYSTEAPESRDSVDALFAELDHG</sequence>
<dbReference type="EMBL" id="JBHUDH010000102">
    <property type="protein sequence ID" value="MFD1526508.1"/>
    <property type="molecule type" value="Genomic_DNA"/>
</dbReference>
<name>A0ABD6B6W7_9EURY</name>
<keyword evidence="2" id="KW-1185">Reference proteome</keyword>
<comment type="caution">
    <text evidence="1">The sequence shown here is derived from an EMBL/GenBank/DDBJ whole genome shotgun (WGS) entry which is preliminary data.</text>
</comment>
<gene>
    <name evidence="1" type="ORF">ACFR9S_09385</name>
</gene>
<dbReference type="Proteomes" id="UP001597111">
    <property type="component" value="Unassembled WGS sequence"/>
</dbReference>
<dbReference type="Pfam" id="PF20127">
    <property type="entry name" value="DUF6517"/>
    <property type="match status" value="1"/>
</dbReference>
<evidence type="ECO:0000313" key="1">
    <source>
        <dbReference type="EMBL" id="MFD1526508.1"/>
    </source>
</evidence>
<organism evidence="1 2">
    <name type="scientific">Halolamina salina</name>
    <dbReference type="NCBI Taxonomy" id="1220023"/>
    <lineage>
        <taxon>Archaea</taxon>
        <taxon>Methanobacteriati</taxon>
        <taxon>Methanobacteriota</taxon>
        <taxon>Stenosarchaea group</taxon>
        <taxon>Halobacteria</taxon>
        <taxon>Halobacteriales</taxon>
        <taxon>Haloferacaceae</taxon>
    </lineage>
</organism>
<dbReference type="AlphaFoldDB" id="A0ABD6B6W7"/>
<dbReference type="InterPro" id="IPR045396">
    <property type="entry name" value="DUF6517"/>
</dbReference>